<sequence>MRSRAVSFYRMDKQEQPDTALLGFFNHGSQRGIFYQIAAL</sequence>
<keyword evidence="2" id="KW-1185">Reference proteome</keyword>
<evidence type="ECO:0000313" key="1">
    <source>
        <dbReference type="EMBL" id="SNS91483.1"/>
    </source>
</evidence>
<dbReference type="AlphaFoldDB" id="A0A239IEM0"/>
<dbReference type="EMBL" id="FZOG01000006">
    <property type="protein sequence ID" value="SNS91483.1"/>
    <property type="molecule type" value="Genomic_DNA"/>
</dbReference>
<proteinExistence type="predicted"/>
<name>A0A239IEM0_9PSED</name>
<accession>A0A239IEM0</accession>
<evidence type="ECO:0000313" key="2">
    <source>
        <dbReference type="Proteomes" id="UP000242915"/>
    </source>
</evidence>
<organism evidence="1 2">
    <name type="scientific">Pseudomonas segetis</name>
    <dbReference type="NCBI Taxonomy" id="298908"/>
    <lineage>
        <taxon>Bacteria</taxon>
        <taxon>Pseudomonadati</taxon>
        <taxon>Pseudomonadota</taxon>
        <taxon>Gammaproteobacteria</taxon>
        <taxon>Pseudomonadales</taxon>
        <taxon>Pseudomonadaceae</taxon>
        <taxon>Pseudomonas</taxon>
    </lineage>
</organism>
<dbReference type="Proteomes" id="UP000242915">
    <property type="component" value="Unassembled WGS sequence"/>
</dbReference>
<gene>
    <name evidence="1" type="ORF">SAMN05216255_3831</name>
</gene>
<reference evidence="2" key="1">
    <citation type="submission" date="2017-06" db="EMBL/GenBank/DDBJ databases">
        <authorList>
            <person name="Varghese N."/>
            <person name="Submissions S."/>
        </authorList>
    </citation>
    <scope>NUCLEOTIDE SEQUENCE [LARGE SCALE GENOMIC DNA]</scope>
    <source>
        <strain evidence="2">CIP 108523</strain>
    </source>
</reference>
<protein>
    <submittedName>
        <fullName evidence="1">Uncharacterized protein</fullName>
    </submittedName>
</protein>